<organism evidence="2 3">
    <name type="scientific">Mycena maculata</name>
    <dbReference type="NCBI Taxonomy" id="230809"/>
    <lineage>
        <taxon>Eukaryota</taxon>
        <taxon>Fungi</taxon>
        <taxon>Dikarya</taxon>
        <taxon>Basidiomycota</taxon>
        <taxon>Agaricomycotina</taxon>
        <taxon>Agaricomycetes</taxon>
        <taxon>Agaricomycetidae</taxon>
        <taxon>Agaricales</taxon>
        <taxon>Marasmiineae</taxon>
        <taxon>Mycenaceae</taxon>
        <taxon>Mycena</taxon>
    </lineage>
</organism>
<evidence type="ECO:0000313" key="3">
    <source>
        <dbReference type="Proteomes" id="UP001215280"/>
    </source>
</evidence>
<proteinExistence type="predicted"/>
<feature type="compositionally biased region" description="Basic and acidic residues" evidence="1">
    <location>
        <begin position="113"/>
        <end position="123"/>
    </location>
</feature>
<dbReference type="EMBL" id="JARJLG010000186">
    <property type="protein sequence ID" value="KAJ7730993.1"/>
    <property type="molecule type" value="Genomic_DNA"/>
</dbReference>
<accession>A0AAD7HYH7</accession>
<name>A0AAD7HYH7_9AGAR</name>
<keyword evidence="3" id="KW-1185">Reference proteome</keyword>
<dbReference type="AlphaFoldDB" id="A0AAD7HYH7"/>
<sequence>MRLKKGAEKRASQDQKHAKTREEGERDASGGFSAGCLCIFDGPDFQLASHNLELVEVQRKKIAPEPTFFSPQRGGTKGRNRRDDSEEEAKKDKGESSSAQKRSNVDLDSLEGPPRKKEARASEKQVTLPKARPAPPVSAAKATKVLETVLVTREEKRRGSFSGPIRECVGRYYVLSINGSYQCLSFATSSRSGSEGASETGRIETGYKTALSSLALFSCKIGGDATFCVMFWCSTPPPISRRAKDEAALTAELSDSPSISESRACRTWSTQGNQVRMALVGWVPVHSDHPALRRRNLENEDPKNGPGSVKRGDDSSAYCTIDTRRVRDCLIAHLINKSGPEGLCALLTPPTTPSAPPPQNIVSPRRWQDAEFPSGMGRALVPDSMLARRKRVSRATPLASTFLPKTEPRPVLVVNDAMKTVARTDVEI</sequence>
<reference evidence="2" key="1">
    <citation type="submission" date="2023-03" db="EMBL/GenBank/DDBJ databases">
        <title>Massive genome expansion in bonnet fungi (Mycena s.s.) driven by repeated elements and novel gene families across ecological guilds.</title>
        <authorList>
            <consortium name="Lawrence Berkeley National Laboratory"/>
            <person name="Harder C.B."/>
            <person name="Miyauchi S."/>
            <person name="Viragh M."/>
            <person name="Kuo A."/>
            <person name="Thoen E."/>
            <person name="Andreopoulos B."/>
            <person name="Lu D."/>
            <person name="Skrede I."/>
            <person name="Drula E."/>
            <person name="Henrissat B."/>
            <person name="Morin E."/>
            <person name="Kohler A."/>
            <person name="Barry K."/>
            <person name="LaButti K."/>
            <person name="Morin E."/>
            <person name="Salamov A."/>
            <person name="Lipzen A."/>
            <person name="Mereny Z."/>
            <person name="Hegedus B."/>
            <person name="Baldrian P."/>
            <person name="Stursova M."/>
            <person name="Weitz H."/>
            <person name="Taylor A."/>
            <person name="Grigoriev I.V."/>
            <person name="Nagy L.G."/>
            <person name="Martin F."/>
            <person name="Kauserud H."/>
        </authorList>
    </citation>
    <scope>NUCLEOTIDE SEQUENCE</scope>
    <source>
        <strain evidence="2">CBHHK188m</strain>
    </source>
</reference>
<feature type="region of interest" description="Disordered" evidence="1">
    <location>
        <begin position="1"/>
        <end position="33"/>
    </location>
</feature>
<evidence type="ECO:0000256" key="1">
    <source>
        <dbReference type="SAM" id="MobiDB-lite"/>
    </source>
</evidence>
<comment type="caution">
    <text evidence="2">The sequence shown here is derived from an EMBL/GenBank/DDBJ whole genome shotgun (WGS) entry which is preliminary data.</text>
</comment>
<feature type="region of interest" description="Disordered" evidence="1">
    <location>
        <begin position="293"/>
        <end position="315"/>
    </location>
</feature>
<dbReference type="Proteomes" id="UP001215280">
    <property type="component" value="Unassembled WGS sequence"/>
</dbReference>
<gene>
    <name evidence="2" type="ORF">DFH07DRAFT_945274</name>
</gene>
<feature type="region of interest" description="Disordered" evidence="1">
    <location>
        <begin position="59"/>
        <end position="139"/>
    </location>
</feature>
<feature type="compositionally biased region" description="Basic and acidic residues" evidence="1">
    <location>
        <begin position="293"/>
        <end position="303"/>
    </location>
</feature>
<feature type="compositionally biased region" description="Basic and acidic residues" evidence="1">
    <location>
        <begin position="1"/>
        <end position="28"/>
    </location>
</feature>
<protein>
    <submittedName>
        <fullName evidence="2">Uncharacterized protein</fullName>
    </submittedName>
</protein>
<feature type="compositionally biased region" description="Basic and acidic residues" evidence="1">
    <location>
        <begin position="81"/>
        <end position="95"/>
    </location>
</feature>
<evidence type="ECO:0000313" key="2">
    <source>
        <dbReference type="EMBL" id="KAJ7730993.1"/>
    </source>
</evidence>